<feature type="compositionally biased region" description="Basic and acidic residues" evidence="2">
    <location>
        <begin position="56"/>
        <end position="99"/>
    </location>
</feature>
<sequence>MSDDLVVTRSVRIPRRELEVSFSASGGPGGQHANKNATRVDLRFDVESSSAFSASQRDRVRSKLGPEVRVSADDERSQLRNRELAEQRLADRLRDALRVERKRKATKPTKGSKRRRLDAKKRRGETKRQRRKPTRNDW</sequence>
<name>A0A4R7I048_9ACTN</name>
<feature type="compositionally biased region" description="Basic residues" evidence="2">
    <location>
        <begin position="100"/>
        <end position="138"/>
    </location>
</feature>
<dbReference type="OrthoDB" id="9815709at2"/>
<dbReference type="InterPro" id="IPR000352">
    <property type="entry name" value="Pep_chain_release_fac_I"/>
</dbReference>
<dbReference type="PANTHER" id="PTHR47814:SF1">
    <property type="entry name" value="PEPTIDYL-TRNA HYDROLASE ARFB"/>
    <property type="match status" value="1"/>
</dbReference>
<accession>A0A4R7I048</accession>
<dbReference type="SUPFAM" id="SSF75620">
    <property type="entry name" value="Release factor"/>
    <property type="match status" value="1"/>
</dbReference>
<evidence type="ECO:0000256" key="2">
    <source>
        <dbReference type="SAM" id="MobiDB-lite"/>
    </source>
</evidence>
<dbReference type="EMBL" id="SOAU01000001">
    <property type="protein sequence ID" value="TDT16781.1"/>
    <property type="molecule type" value="Genomic_DNA"/>
</dbReference>
<comment type="similarity">
    <text evidence="1">Belongs to the prokaryotic/mitochondrial release factor family.</text>
</comment>
<evidence type="ECO:0000259" key="3">
    <source>
        <dbReference type="Pfam" id="PF00472"/>
    </source>
</evidence>
<dbReference type="GO" id="GO:0043022">
    <property type="term" value="F:ribosome binding"/>
    <property type="evidence" value="ECO:0007669"/>
    <property type="project" value="TreeGrafter"/>
</dbReference>
<evidence type="ECO:0000313" key="4">
    <source>
        <dbReference type="EMBL" id="TDT16781.1"/>
    </source>
</evidence>
<dbReference type="Proteomes" id="UP000294558">
    <property type="component" value="Unassembled WGS sequence"/>
</dbReference>
<dbReference type="Gene3D" id="3.30.160.20">
    <property type="match status" value="1"/>
</dbReference>
<evidence type="ECO:0000313" key="5">
    <source>
        <dbReference type="Proteomes" id="UP000294558"/>
    </source>
</evidence>
<proteinExistence type="inferred from homology"/>
<evidence type="ECO:0000256" key="1">
    <source>
        <dbReference type="ARBA" id="ARBA00010835"/>
    </source>
</evidence>
<dbReference type="GO" id="GO:0003747">
    <property type="term" value="F:translation release factor activity"/>
    <property type="evidence" value="ECO:0007669"/>
    <property type="project" value="InterPro"/>
</dbReference>
<dbReference type="InterPro" id="IPR045853">
    <property type="entry name" value="Pep_chain_release_fac_I_sf"/>
</dbReference>
<protein>
    <submittedName>
        <fullName evidence="4">Ribosome-associated protein</fullName>
    </submittedName>
</protein>
<dbReference type="RefSeq" id="WP_133869120.1">
    <property type="nucleotide sequence ID" value="NZ_JAVJPS010000002.1"/>
</dbReference>
<dbReference type="GO" id="GO:0004045">
    <property type="term" value="F:peptidyl-tRNA hydrolase activity"/>
    <property type="evidence" value="ECO:0007669"/>
    <property type="project" value="TreeGrafter"/>
</dbReference>
<dbReference type="PANTHER" id="PTHR47814">
    <property type="entry name" value="PEPTIDYL-TRNA HYDROLASE ARFB"/>
    <property type="match status" value="1"/>
</dbReference>
<feature type="region of interest" description="Disordered" evidence="2">
    <location>
        <begin position="18"/>
        <end position="138"/>
    </location>
</feature>
<dbReference type="NCBIfam" id="NF006718">
    <property type="entry name" value="PRK09256.1"/>
    <property type="match status" value="1"/>
</dbReference>
<reference evidence="4 5" key="1">
    <citation type="submission" date="2019-03" db="EMBL/GenBank/DDBJ databases">
        <title>Sequencing the genomes of 1000 actinobacteria strains.</title>
        <authorList>
            <person name="Klenk H.-P."/>
        </authorList>
    </citation>
    <scope>NUCLEOTIDE SEQUENCE [LARGE SCALE GENOMIC DNA]</scope>
    <source>
        <strain evidence="4 5">DSM 18936</strain>
    </source>
</reference>
<dbReference type="Pfam" id="PF00472">
    <property type="entry name" value="RF-1"/>
    <property type="match status" value="1"/>
</dbReference>
<comment type="caution">
    <text evidence="4">The sequence shown here is derived from an EMBL/GenBank/DDBJ whole genome shotgun (WGS) entry which is preliminary data.</text>
</comment>
<feature type="domain" description="Prokaryotic-type class I peptide chain release factors" evidence="3">
    <location>
        <begin position="10"/>
        <end position="130"/>
    </location>
</feature>
<dbReference type="GO" id="GO:0072344">
    <property type="term" value="P:rescue of stalled ribosome"/>
    <property type="evidence" value="ECO:0007669"/>
    <property type="project" value="TreeGrafter"/>
</dbReference>
<keyword evidence="5" id="KW-1185">Reference proteome</keyword>
<gene>
    <name evidence="4" type="ORF">BDK89_2379</name>
</gene>
<dbReference type="AlphaFoldDB" id="A0A4R7I048"/>
<organism evidence="4 5">
    <name type="scientific">Ilumatobacter fluminis</name>
    <dbReference type="NCBI Taxonomy" id="467091"/>
    <lineage>
        <taxon>Bacteria</taxon>
        <taxon>Bacillati</taxon>
        <taxon>Actinomycetota</taxon>
        <taxon>Acidimicrobiia</taxon>
        <taxon>Acidimicrobiales</taxon>
        <taxon>Ilumatobacteraceae</taxon>
        <taxon>Ilumatobacter</taxon>
    </lineage>
</organism>